<dbReference type="GO" id="GO:0006313">
    <property type="term" value="P:DNA transposition"/>
    <property type="evidence" value="ECO:0007669"/>
    <property type="project" value="InterPro"/>
</dbReference>
<accession>A0A937DDA6</accession>
<name>A0A937DDA6_9BACT</name>
<evidence type="ECO:0000313" key="3">
    <source>
        <dbReference type="Proteomes" id="UP000642920"/>
    </source>
</evidence>
<dbReference type="RefSeq" id="WP_201917183.1">
    <property type="nucleotide sequence ID" value="NZ_JAERQG010000001.1"/>
</dbReference>
<proteinExistence type="predicted"/>
<reference evidence="2" key="1">
    <citation type="submission" date="2021-01" db="EMBL/GenBank/DDBJ databases">
        <title>Marivirga sp. nov., isolated from intertidal surface sediments.</title>
        <authorList>
            <person name="Zhang M."/>
        </authorList>
    </citation>
    <scope>NUCLEOTIDE SEQUENCE</scope>
    <source>
        <strain evidence="2">SM1354</strain>
    </source>
</reference>
<dbReference type="PANTHER" id="PTHR34322:SF2">
    <property type="entry name" value="TRANSPOSASE IS200-LIKE DOMAIN-CONTAINING PROTEIN"/>
    <property type="match status" value="1"/>
</dbReference>
<sequence length="193" mass="23231">MKLEPFKLYHVYNQGNNKEVLFRQRADYLAFLKYVRKFISEKVDILAYALMPNHFHFLLNTTMESVATKKIGSLESTELQNGVRLLLTSYAKIYNEKYDRSGSLFRQNTKYKMIESEEYAFICFNYIHQNPMSAQLCQKMEDWEFSSFRDYINQRKGTLVNKQMARELIGIDDEIVYKESYKIIPEWKWNRLY</sequence>
<gene>
    <name evidence="2" type="ORF">JKP34_02035</name>
</gene>
<dbReference type="EMBL" id="JAERQG010000001">
    <property type="protein sequence ID" value="MBL0764012.1"/>
    <property type="molecule type" value="Genomic_DNA"/>
</dbReference>
<dbReference type="Proteomes" id="UP000642920">
    <property type="component" value="Unassembled WGS sequence"/>
</dbReference>
<protein>
    <submittedName>
        <fullName evidence="2">Transposase</fullName>
    </submittedName>
</protein>
<dbReference type="SMART" id="SM01321">
    <property type="entry name" value="Y1_Tnp"/>
    <property type="match status" value="1"/>
</dbReference>
<dbReference type="Gene3D" id="3.30.70.1290">
    <property type="entry name" value="Transposase IS200-like"/>
    <property type="match status" value="1"/>
</dbReference>
<organism evidence="2 3">
    <name type="scientific">Marivirga atlantica</name>
    <dbReference type="NCBI Taxonomy" id="1548457"/>
    <lineage>
        <taxon>Bacteria</taxon>
        <taxon>Pseudomonadati</taxon>
        <taxon>Bacteroidota</taxon>
        <taxon>Cytophagia</taxon>
        <taxon>Cytophagales</taxon>
        <taxon>Marivirgaceae</taxon>
        <taxon>Marivirga</taxon>
    </lineage>
</organism>
<keyword evidence="3" id="KW-1185">Reference proteome</keyword>
<feature type="domain" description="Transposase IS200-like" evidence="1">
    <location>
        <begin position="4"/>
        <end position="130"/>
    </location>
</feature>
<dbReference type="GO" id="GO:0004803">
    <property type="term" value="F:transposase activity"/>
    <property type="evidence" value="ECO:0007669"/>
    <property type="project" value="InterPro"/>
</dbReference>
<dbReference type="InterPro" id="IPR036515">
    <property type="entry name" value="Transposase_17_sf"/>
</dbReference>
<dbReference type="InterPro" id="IPR002686">
    <property type="entry name" value="Transposase_17"/>
</dbReference>
<dbReference type="AlphaFoldDB" id="A0A937DDA6"/>
<dbReference type="PANTHER" id="PTHR34322">
    <property type="entry name" value="TRANSPOSASE, Y1_TNP DOMAIN-CONTAINING"/>
    <property type="match status" value="1"/>
</dbReference>
<dbReference type="GO" id="GO:0003677">
    <property type="term" value="F:DNA binding"/>
    <property type="evidence" value="ECO:0007669"/>
    <property type="project" value="InterPro"/>
</dbReference>
<evidence type="ECO:0000259" key="1">
    <source>
        <dbReference type="SMART" id="SM01321"/>
    </source>
</evidence>
<evidence type="ECO:0000313" key="2">
    <source>
        <dbReference type="EMBL" id="MBL0764012.1"/>
    </source>
</evidence>
<comment type="caution">
    <text evidence="2">The sequence shown here is derived from an EMBL/GenBank/DDBJ whole genome shotgun (WGS) entry which is preliminary data.</text>
</comment>
<dbReference type="SUPFAM" id="SSF143422">
    <property type="entry name" value="Transposase IS200-like"/>
    <property type="match status" value="1"/>
</dbReference>